<dbReference type="AlphaFoldDB" id="A0A3Q9HSB2"/>
<dbReference type="EMBL" id="CP016379">
    <property type="protein sequence ID" value="AZR74437.1"/>
    <property type="molecule type" value="Genomic_DNA"/>
</dbReference>
<accession>A0A3Q9HSB2</accession>
<dbReference type="RefSeq" id="WP_127017795.1">
    <property type="nucleotide sequence ID" value="NZ_CP016379.1"/>
</dbReference>
<gene>
    <name evidence="2" type="ORF">BBF96_14205</name>
</gene>
<evidence type="ECO:0000313" key="3">
    <source>
        <dbReference type="Proteomes" id="UP000267250"/>
    </source>
</evidence>
<dbReference type="Pfam" id="PF13860">
    <property type="entry name" value="FlgD_ig"/>
    <property type="match status" value="1"/>
</dbReference>
<reference evidence="2 3" key="1">
    <citation type="submission" date="2016-07" db="EMBL/GenBank/DDBJ databases">
        <title>Genome and transcriptome analysis of iron-reducing fermentative bacteria Anoxybacter fermentans.</title>
        <authorList>
            <person name="Zeng X."/>
            <person name="Shao Z."/>
        </authorList>
    </citation>
    <scope>NUCLEOTIDE SEQUENCE [LARGE SCALE GENOMIC DNA]</scope>
    <source>
        <strain evidence="2 3">DY22613</strain>
    </source>
</reference>
<dbReference type="OrthoDB" id="2675589at2"/>
<protein>
    <recommendedName>
        <fullName evidence="1">FlgD/Vpr Ig-like domain-containing protein</fullName>
    </recommendedName>
</protein>
<name>A0A3Q9HSB2_9FIRM</name>
<proteinExistence type="predicted"/>
<organism evidence="2 3">
    <name type="scientific">Anoxybacter fermentans</name>
    <dbReference type="NCBI Taxonomy" id="1323375"/>
    <lineage>
        <taxon>Bacteria</taxon>
        <taxon>Bacillati</taxon>
        <taxon>Bacillota</taxon>
        <taxon>Clostridia</taxon>
        <taxon>Halanaerobiales</taxon>
        <taxon>Anoxybacter</taxon>
    </lineage>
</organism>
<keyword evidence="3" id="KW-1185">Reference proteome</keyword>
<dbReference type="Gene3D" id="2.60.40.4070">
    <property type="match status" value="1"/>
</dbReference>
<evidence type="ECO:0000313" key="2">
    <source>
        <dbReference type="EMBL" id="AZR74437.1"/>
    </source>
</evidence>
<sequence>MKYIEKIKTIVIFLSILFFGILSSSVFAEEIIVRQKNQSFLQCIPSVISPDGDQVNDYTTISIFLESKECVTLIIEDFEGKVVLKILEMQWLASGRHQYIWGGKDHEGKLVPEGKYYVKLIFPYQNSLTYIKEIKIKPQQNFKVNINKTFYYRYVWVNGNEQSFQERNRGLKPGSSHDQSLQVELEGTFLNHFYIYGSFDDQLSDIQVKKDFTFGYKSKWVDLYLGNYTLKPFKNHLFSYSQKLWGVRGEKKGHYTLFYGQTEGIQVTEKFAGKGVAESYLLGHKNIVFESEKIYLDDTLLIRDQDYQIDYYTGEIIFTEIISSTSQIKVTYEYYPGIGEQITPRRFLLTEYHDKFNSFGLDSYIIFWHDVEVETKVQTEKKPTFQKQVMFLNKINYEPIKNLEIEQEIGFHFHDTGESELIRGVATQTNFSYQTAKRQAELDLKWESNQFYFVEKSSDEGSEKEINIRYRELLPMGIKLETGANHKFVKEEWQNFYRLKGALKREPGLKYDIELTFRTSNDELTMNHHLAHQFSKFYVDIKTKNQWFYKEHQMQYDSFSLTNRFRYIPFKKLDLTLTIHNYQSQKEKSEERYALKWIYKPLQDLTLDGEGQWMESYIQNHRKQYLGTMNIQYKFPLDINSQLKLKGKHQEEKDKLSSNIIVSQELETILRLEKKPYGVQIGYMYSLDKMQNESKKVRGSLTLPEYRGVSLTPSIEYSMPEQKLSLMCYSSYLFLDRYQAVFNYSRSWNKEIYEDIVTVGVDFKFEKYFQINLNHDLFHLSNKANPEENYWGGVLKIGASAVF</sequence>
<evidence type="ECO:0000259" key="1">
    <source>
        <dbReference type="Pfam" id="PF13860"/>
    </source>
</evidence>
<dbReference type="Proteomes" id="UP000267250">
    <property type="component" value="Chromosome"/>
</dbReference>
<dbReference type="KEGG" id="aft:BBF96_14205"/>
<dbReference type="InterPro" id="IPR025965">
    <property type="entry name" value="FlgD/Vpr_Ig-like"/>
</dbReference>
<feature type="domain" description="FlgD/Vpr Ig-like" evidence="1">
    <location>
        <begin position="69"/>
        <end position="119"/>
    </location>
</feature>